<keyword evidence="2" id="KW-1185">Reference proteome</keyword>
<reference evidence="1 2" key="1">
    <citation type="submission" date="2019-02" db="EMBL/GenBank/DDBJ databases">
        <title>Deep-cultivation of Planctomycetes and their phenomic and genomic characterization uncovers novel biology.</title>
        <authorList>
            <person name="Wiegand S."/>
            <person name="Jogler M."/>
            <person name="Boedeker C."/>
            <person name="Pinto D."/>
            <person name="Vollmers J."/>
            <person name="Rivas-Marin E."/>
            <person name="Kohn T."/>
            <person name="Peeters S.H."/>
            <person name="Heuer A."/>
            <person name="Rast P."/>
            <person name="Oberbeckmann S."/>
            <person name="Bunk B."/>
            <person name="Jeske O."/>
            <person name="Meyerdierks A."/>
            <person name="Storesund J.E."/>
            <person name="Kallscheuer N."/>
            <person name="Luecker S."/>
            <person name="Lage O.M."/>
            <person name="Pohl T."/>
            <person name="Merkel B.J."/>
            <person name="Hornburger P."/>
            <person name="Mueller R.-W."/>
            <person name="Bruemmer F."/>
            <person name="Labrenz M."/>
            <person name="Spormann A.M."/>
            <person name="Op den Camp H."/>
            <person name="Overmann J."/>
            <person name="Amann R."/>
            <person name="Jetten M.S.M."/>
            <person name="Mascher T."/>
            <person name="Medema M.H."/>
            <person name="Devos D.P."/>
            <person name="Kaster A.-K."/>
            <person name="Ovreas L."/>
            <person name="Rohde M."/>
            <person name="Galperin M.Y."/>
            <person name="Jogler C."/>
        </authorList>
    </citation>
    <scope>NUCLEOTIDE SEQUENCE [LARGE SCALE GENOMIC DNA]</scope>
    <source>
        <strain evidence="1 2">Mal48</strain>
    </source>
</reference>
<dbReference type="Proteomes" id="UP000315724">
    <property type="component" value="Chromosome"/>
</dbReference>
<evidence type="ECO:0000313" key="2">
    <source>
        <dbReference type="Proteomes" id="UP000315724"/>
    </source>
</evidence>
<dbReference type="KEGG" id="tpol:Mal48_15400"/>
<evidence type="ECO:0000313" key="1">
    <source>
        <dbReference type="EMBL" id="QDT32297.1"/>
    </source>
</evidence>
<dbReference type="AlphaFoldDB" id="A0A517QL88"/>
<dbReference type="EMBL" id="CP036267">
    <property type="protein sequence ID" value="QDT32297.1"/>
    <property type="molecule type" value="Genomic_DNA"/>
</dbReference>
<proteinExistence type="predicted"/>
<gene>
    <name evidence="1" type="ORF">Mal48_15400</name>
</gene>
<organism evidence="1 2">
    <name type="scientific">Thalassoglobus polymorphus</name>
    <dbReference type="NCBI Taxonomy" id="2527994"/>
    <lineage>
        <taxon>Bacteria</taxon>
        <taxon>Pseudomonadati</taxon>
        <taxon>Planctomycetota</taxon>
        <taxon>Planctomycetia</taxon>
        <taxon>Planctomycetales</taxon>
        <taxon>Planctomycetaceae</taxon>
        <taxon>Thalassoglobus</taxon>
    </lineage>
</organism>
<protein>
    <submittedName>
        <fullName evidence="1">Uncharacterized protein</fullName>
    </submittedName>
</protein>
<accession>A0A517QL88</accession>
<sequence>MTMGAKNLAATLRENAFRKDLLIAKLGIINL</sequence>
<name>A0A517QL88_9PLAN</name>